<dbReference type="RefSeq" id="WP_207862987.1">
    <property type="nucleotide sequence ID" value="NZ_JAFREP010000047.1"/>
</dbReference>
<proteinExistence type="predicted"/>
<feature type="signal peptide" evidence="1">
    <location>
        <begin position="1"/>
        <end position="23"/>
    </location>
</feature>
<dbReference type="GO" id="GO:0008237">
    <property type="term" value="F:metallopeptidase activity"/>
    <property type="evidence" value="ECO:0007669"/>
    <property type="project" value="InterPro"/>
</dbReference>
<dbReference type="SUPFAM" id="SSF55486">
    <property type="entry name" value="Metalloproteases ('zincins'), catalytic domain"/>
    <property type="match status" value="1"/>
</dbReference>
<keyword evidence="4" id="KW-1185">Reference proteome</keyword>
<dbReference type="Gene3D" id="3.40.390.10">
    <property type="entry name" value="Collagenase (Catalytic Domain)"/>
    <property type="match status" value="1"/>
</dbReference>
<dbReference type="EMBL" id="JAFREP010000047">
    <property type="protein sequence ID" value="MBO1323015.1"/>
    <property type="molecule type" value="Genomic_DNA"/>
</dbReference>
<name>A0A8J7QQJ3_9BACT</name>
<feature type="domain" description="Peptidase C-terminal archaeal/bacterial" evidence="2">
    <location>
        <begin position="152"/>
        <end position="220"/>
    </location>
</feature>
<dbReference type="InterPro" id="IPR007280">
    <property type="entry name" value="Peptidase_C_arc/bac"/>
</dbReference>
<comment type="caution">
    <text evidence="3">The sequence shown here is derived from an EMBL/GenBank/DDBJ whole genome shotgun (WGS) entry which is preliminary data.</text>
</comment>
<evidence type="ECO:0000313" key="3">
    <source>
        <dbReference type="EMBL" id="MBO1323015.1"/>
    </source>
</evidence>
<sequence length="811" mass="89935">MFSFCFKRLIFAVLLASSLVLFAQSPVLLNNDQPITGLSAAQNQTLRYAIDVPAGAQNLEVAISGGSGDADLYLRFGQAPTTEVYDCRPWANGNTESCTEAAPQTGRYYINIVGYNSFNGLSLVARYEGAVSSGLQNGVPVTGLAAAQGEEQVFYLDVPANAANLKVALSGGSGDADLYLRYNEAPTTTTYDCRPWRTGNTESCEEASPNQGRYYVMVRAYNSYQGVQLLASFEADGGPGGCEPTSDNAISLTMLGNGQVNELTYSSWIRSGGDVAVDYVMEICQQPQYGVVSVRGEPIVLSNGFDQAFDFSYTHLGPRASNDDQFAVRISSNGNTTVAVFDLRLNNPTVEHPVQPSCADIDVDNDGDGIPDCAEQPGRTFYGMPLYDWGARQNQTDIFIEVDYMAVHTLRDYDGNVMTDSDGNPLQDHGTQPLRESLDRVVELFAARGYAVHFDIGDLYDQAPGLDPADYDLGGGQAVPFQEYVHLNRWTDTYNGREINVPGMTEDFMPQYFENNPERLRAFYYLLVANSQGGSNRGSSGQAPDLMDYWFYLSMGGSRWRMDDDTPENRNMLINAHASTIVHELGHVIGFAHGGDPEIPYDQSQNLNFKPNYISSMNYLFQLQGVPRDYSNYTLLDNILDRYQFERGRQGVELCTDLLRERRPDNNSWGRLVNGIFSDPSQFHIDYSDGDKAPIDENAVSESGTLGGLDYDCDGSVSGANGRFDVNFSNTYDVLHDYDDWGNLTLYYRYLNYRNGKYLISPNRDAERARSPGEVINQLDLSARKDDKPVGVQEWVPPMSFFEAIHAQQKR</sequence>
<feature type="chain" id="PRO_5035314098" evidence="1">
    <location>
        <begin position="24"/>
        <end position="811"/>
    </location>
</feature>
<dbReference type="InterPro" id="IPR024079">
    <property type="entry name" value="MetalloPept_cat_dom_sf"/>
</dbReference>
<reference evidence="3" key="1">
    <citation type="submission" date="2021-03" db="EMBL/GenBank/DDBJ databases">
        <authorList>
            <person name="Wang G."/>
        </authorList>
    </citation>
    <scope>NUCLEOTIDE SEQUENCE</scope>
    <source>
        <strain evidence="3">KCTC 12899</strain>
    </source>
</reference>
<keyword evidence="1" id="KW-0732">Signal</keyword>
<accession>A0A8J7QQJ3</accession>
<dbReference type="AlphaFoldDB" id="A0A8J7QQJ3"/>
<evidence type="ECO:0000256" key="1">
    <source>
        <dbReference type="SAM" id="SignalP"/>
    </source>
</evidence>
<evidence type="ECO:0000313" key="4">
    <source>
        <dbReference type="Proteomes" id="UP000664417"/>
    </source>
</evidence>
<protein>
    <submittedName>
        <fullName evidence="3">Pre-peptidase C-terminal domain-containing protein</fullName>
    </submittedName>
</protein>
<dbReference type="Proteomes" id="UP000664417">
    <property type="component" value="Unassembled WGS sequence"/>
</dbReference>
<gene>
    <name evidence="3" type="ORF">J3U88_31405</name>
</gene>
<dbReference type="Pfam" id="PF04151">
    <property type="entry name" value="PPC"/>
    <property type="match status" value="2"/>
</dbReference>
<evidence type="ECO:0000259" key="2">
    <source>
        <dbReference type="Pfam" id="PF04151"/>
    </source>
</evidence>
<feature type="domain" description="Peptidase C-terminal archaeal/bacterial" evidence="2">
    <location>
        <begin position="46"/>
        <end position="112"/>
    </location>
</feature>
<dbReference type="Gene3D" id="2.60.120.380">
    <property type="match status" value="2"/>
</dbReference>
<organism evidence="3 4">
    <name type="scientific">Acanthopleuribacter pedis</name>
    <dbReference type="NCBI Taxonomy" id="442870"/>
    <lineage>
        <taxon>Bacteria</taxon>
        <taxon>Pseudomonadati</taxon>
        <taxon>Acidobacteriota</taxon>
        <taxon>Holophagae</taxon>
        <taxon>Acanthopleuribacterales</taxon>
        <taxon>Acanthopleuribacteraceae</taxon>
        <taxon>Acanthopleuribacter</taxon>
    </lineage>
</organism>